<name>A0AAV7WLT8_PLEWA</name>
<accession>A0AAV7WLT8</accession>
<gene>
    <name evidence="2" type="ORF">NDU88_001853</name>
</gene>
<proteinExistence type="predicted"/>
<dbReference type="Proteomes" id="UP001066276">
    <property type="component" value="Chromosome 1_1"/>
</dbReference>
<evidence type="ECO:0000313" key="2">
    <source>
        <dbReference type="EMBL" id="KAJ1214228.1"/>
    </source>
</evidence>
<keyword evidence="1" id="KW-0175">Coiled coil</keyword>
<protein>
    <submittedName>
        <fullName evidence="2">Uncharacterized protein</fullName>
    </submittedName>
</protein>
<keyword evidence="3" id="KW-1185">Reference proteome</keyword>
<dbReference type="PANTHER" id="PTHR11505">
    <property type="entry name" value="L1 TRANSPOSABLE ELEMENT-RELATED"/>
    <property type="match status" value="1"/>
</dbReference>
<organism evidence="2 3">
    <name type="scientific">Pleurodeles waltl</name>
    <name type="common">Iberian ribbed newt</name>
    <dbReference type="NCBI Taxonomy" id="8319"/>
    <lineage>
        <taxon>Eukaryota</taxon>
        <taxon>Metazoa</taxon>
        <taxon>Chordata</taxon>
        <taxon>Craniata</taxon>
        <taxon>Vertebrata</taxon>
        <taxon>Euteleostomi</taxon>
        <taxon>Amphibia</taxon>
        <taxon>Batrachia</taxon>
        <taxon>Caudata</taxon>
        <taxon>Salamandroidea</taxon>
        <taxon>Salamandridae</taxon>
        <taxon>Pleurodelinae</taxon>
        <taxon>Pleurodeles</taxon>
    </lineage>
</organism>
<comment type="caution">
    <text evidence="2">The sequence shown here is derived from an EMBL/GenBank/DDBJ whole genome shotgun (WGS) entry which is preliminary data.</text>
</comment>
<dbReference type="Gene3D" id="3.30.70.1820">
    <property type="entry name" value="L1 transposable element, RRM domain"/>
    <property type="match status" value="1"/>
</dbReference>
<sequence>MRTLSDLNELVCQLDSRLTTIEASSSDHALENVDRTTRIEKLENNYDLLKDKLDCSRRNNMHVSGVSSTVPAAELETHIQALFAHLLGADCEQPVHLNRTHRVFSTLQQQKDLTPDVLTRVHYLDIKERIMQEARQQEPIVFRGDSLSIFQDLSAHTLACHREFWAAILHLRDQGILYCWGFPLHLHFTFQDRRVVARTPEEASAALVLSLSRNLDAILEVTTRSLVDHVGGWRFLNHVSVRKKARKQQ</sequence>
<feature type="coiled-coil region" evidence="1">
    <location>
        <begin position="32"/>
        <end position="59"/>
    </location>
</feature>
<evidence type="ECO:0000313" key="3">
    <source>
        <dbReference type="Proteomes" id="UP001066276"/>
    </source>
</evidence>
<dbReference type="InterPro" id="IPR004244">
    <property type="entry name" value="Transposase_22"/>
</dbReference>
<dbReference type="EMBL" id="JANPWB010000001">
    <property type="protein sequence ID" value="KAJ1214228.1"/>
    <property type="molecule type" value="Genomic_DNA"/>
</dbReference>
<dbReference type="AlphaFoldDB" id="A0AAV7WLT8"/>
<reference evidence="2" key="1">
    <citation type="journal article" date="2022" name="bioRxiv">
        <title>Sequencing and chromosome-scale assembly of the giantPleurodeles waltlgenome.</title>
        <authorList>
            <person name="Brown T."/>
            <person name="Elewa A."/>
            <person name="Iarovenko S."/>
            <person name="Subramanian E."/>
            <person name="Araus A.J."/>
            <person name="Petzold A."/>
            <person name="Susuki M."/>
            <person name="Suzuki K.-i.T."/>
            <person name="Hayashi T."/>
            <person name="Toyoda A."/>
            <person name="Oliveira C."/>
            <person name="Osipova E."/>
            <person name="Leigh N.D."/>
            <person name="Simon A."/>
            <person name="Yun M.H."/>
        </authorList>
    </citation>
    <scope>NUCLEOTIDE SEQUENCE</scope>
    <source>
        <strain evidence="2">20211129_DDA</strain>
        <tissue evidence="2">Liver</tissue>
    </source>
</reference>
<evidence type="ECO:0000256" key="1">
    <source>
        <dbReference type="SAM" id="Coils"/>
    </source>
</evidence>